<keyword evidence="4" id="KW-0503">Monooxygenase</keyword>
<dbReference type="InterPro" id="IPR043683">
    <property type="entry name" value="TetX_monooxygenase"/>
</dbReference>
<dbReference type="OrthoDB" id="655030at2759"/>
<dbReference type="Pfam" id="PF01494">
    <property type="entry name" value="FAD_binding_3"/>
    <property type="match status" value="1"/>
</dbReference>
<evidence type="ECO:0000256" key="2">
    <source>
        <dbReference type="ARBA" id="ARBA00022827"/>
    </source>
</evidence>
<evidence type="ECO:0000259" key="5">
    <source>
        <dbReference type="Pfam" id="PF01494"/>
    </source>
</evidence>
<dbReference type="EMBL" id="KN838559">
    <property type="protein sequence ID" value="KIK05520.1"/>
    <property type="molecule type" value="Genomic_DNA"/>
</dbReference>
<evidence type="ECO:0000313" key="6">
    <source>
        <dbReference type="EMBL" id="KIK05520.1"/>
    </source>
</evidence>
<gene>
    <name evidence="6" type="ORF">K443DRAFT_91250</name>
</gene>
<dbReference type="AlphaFoldDB" id="A0A0C9X0C9"/>
<feature type="domain" description="FAD-binding" evidence="5">
    <location>
        <begin position="7"/>
        <end position="339"/>
    </location>
</feature>
<dbReference type="InterPro" id="IPR036188">
    <property type="entry name" value="FAD/NAD-bd_sf"/>
</dbReference>
<dbReference type="GO" id="GO:0004497">
    <property type="term" value="F:monooxygenase activity"/>
    <property type="evidence" value="ECO:0007669"/>
    <property type="project" value="UniProtKB-KW"/>
</dbReference>
<dbReference type="InterPro" id="IPR002938">
    <property type="entry name" value="FAD-bd"/>
</dbReference>
<dbReference type="Proteomes" id="UP000054477">
    <property type="component" value="Unassembled WGS sequence"/>
</dbReference>
<evidence type="ECO:0000256" key="1">
    <source>
        <dbReference type="ARBA" id="ARBA00022630"/>
    </source>
</evidence>
<dbReference type="PRINTS" id="PR00420">
    <property type="entry name" value="RNGMNOXGNASE"/>
</dbReference>
<evidence type="ECO:0000256" key="3">
    <source>
        <dbReference type="ARBA" id="ARBA00023002"/>
    </source>
</evidence>
<keyword evidence="1" id="KW-0285">Flavoprotein</keyword>
<dbReference type="PANTHER" id="PTHR46972:SF1">
    <property type="entry name" value="FAD DEPENDENT OXIDOREDUCTASE DOMAIN-CONTAINING PROTEIN"/>
    <property type="match status" value="1"/>
</dbReference>
<reference evidence="7" key="2">
    <citation type="submission" date="2015-01" db="EMBL/GenBank/DDBJ databases">
        <title>Evolutionary Origins and Diversification of the Mycorrhizal Mutualists.</title>
        <authorList>
            <consortium name="DOE Joint Genome Institute"/>
            <consortium name="Mycorrhizal Genomics Consortium"/>
            <person name="Kohler A."/>
            <person name="Kuo A."/>
            <person name="Nagy L.G."/>
            <person name="Floudas D."/>
            <person name="Copeland A."/>
            <person name="Barry K.W."/>
            <person name="Cichocki N."/>
            <person name="Veneault-Fourrey C."/>
            <person name="LaButti K."/>
            <person name="Lindquist E.A."/>
            <person name="Lipzen A."/>
            <person name="Lundell T."/>
            <person name="Morin E."/>
            <person name="Murat C."/>
            <person name="Riley R."/>
            <person name="Ohm R."/>
            <person name="Sun H."/>
            <person name="Tunlid A."/>
            <person name="Henrissat B."/>
            <person name="Grigoriev I.V."/>
            <person name="Hibbett D.S."/>
            <person name="Martin F."/>
        </authorList>
    </citation>
    <scope>NUCLEOTIDE SEQUENCE [LARGE SCALE GENOMIC DNA]</scope>
    <source>
        <strain evidence="7">LaAM-08-1</strain>
    </source>
</reference>
<dbReference type="Gene3D" id="3.50.50.60">
    <property type="entry name" value="FAD/NAD(P)-binding domain"/>
    <property type="match status" value="1"/>
</dbReference>
<keyword evidence="3" id="KW-0560">Oxidoreductase</keyword>
<dbReference type="PANTHER" id="PTHR46972">
    <property type="entry name" value="MONOOXYGENASE ASQM-RELATED"/>
    <property type="match status" value="1"/>
</dbReference>
<evidence type="ECO:0000313" key="7">
    <source>
        <dbReference type="Proteomes" id="UP000054477"/>
    </source>
</evidence>
<sequence length="410" mass="46132">MFTNPKIAIIGAGPSGLTLANLLQQQNILFAVYEFETVANERNQGGTLDLHPESGQLALREAGLYDEFKKYARPEGDALKIVNPAGTVLWDENKGDAPLTFETAGRPEIDRIDLRNILLNSLKPDVVHWGKKLLHVEQGQGDNKYDLHFADGIEKGFDLVVGADGAWSKVRPFLTDVKPFYSGVSFIEMWALDVEERYPWLSAFIGAGSCFTFDEGRVLISQRNGNGSIRVYAGLRQDETWTKDCGIDWTKPEIARMDLVDRYYNDYPDDLKRIILESKDELIPRTLYMLPIGTRWDPHPGVTLMGDAAHLMTPFAGVGVNVAMLDALELTRAIIAHKDEREGTFDLAAAIQNYESSMFERTKHNTQTTWNRMQQSFSRGGSEAMANMMQAFHRGAYVLDHRVENLSMLH</sequence>
<organism evidence="6 7">
    <name type="scientific">Laccaria amethystina LaAM-08-1</name>
    <dbReference type="NCBI Taxonomy" id="1095629"/>
    <lineage>
        <taxon>Eukaryota</taxon>
        <taxon>Fungi</taxon>
        <taxon>Dikarya</taxon>
        <taxon>Basidiomycota</taxon>
        <taxon>Agaricomycotina</taxon>
        <taxon>Agaricomycetes</taxon>
        <taxon>Agaricomycetidae</taxon>
        <taxon>Agaricales</taxon>
        <taxon>Agaricineae</taxon>
        <taxon>Hydnangiaceae</taxon>
        <taxon>Laccaria</taxon>
    </lineage>
</organism>
<keyword evidence="7" id="KW-1185">Reference proteome</keyword>
<dbReference type="GO" id="GO:0046677">
    <property type="term" value="P:response to antibiotic"/>
    <property type="evidence" value="ECO:0007669"/>
    <property type="project" value="InterPro"/>
</dbReference>
<dbReference type="HAMAP" id="MF_00845">
    <property type="entry name" value="TetX_monooxygenase"/>
    <property type="match status" value="1"/>
</dbReference>
<keyword evidence="2" id="KW-0274">FAD</keyword>
<reference evidence="6 7" key="1">
    <citation type="submission" date="2014-04" db="EMBL/GenBank/DDBJ databases">
        <authorList>
            <consortium name="DOE Joint Genome Institute"/>
            <person name="Kuo A."/>
            <person name="Kohler A."/>
            <person name="Nagy L.G."/>
            <person name="Floudas D."/>
            <person name="Copeland A."/>
            <person name="Barry K.W."/>
            <person name="Cichocki N."/>
            <person name="Veneault-Fourrey C."/>
            <person name="LaButti K."/>
            <person name="Lindquist E.A."/>
            <person name="Lipzen A."/>
            <person name="Lundell T."/>
            <person name="Morin E."/>
            <person name="Murat C."/>
            <person name="Sun H."/>
            <person name="Tunlid A."/>
            <person name="Henrissat B."/>
            <person name="Grigoriev I.V."/>
            <person name="Hibbett D.S."/>
            <person name="Martin F."/>
            <person name="Nordberg H.P."/>
            <person name="Cantor M.N."/>
            <person name="Hua S.X."/>
        </authorList>
    </citation>
    <scope>NUCLEOTIDE SEQUENCE [LARGE SCALE GENOMIC DNA]</scope>
    <source>
        <strain evidence="6 7">LaAM-08-1</strain>
    </source>
</reference>
<name>A0A0C9X0C9_9AGAR</name>
<dbReference type="GO" id="GO:0071949">
    <property type="term" value="F:FAD binding"/>
    <property type="evidence" value="ECO:0007669"/>
    <property type="project" value="InterPro"/>
</dbReference>
<accession>A0A0C9X0C9</accession>
<dbReference type="SUPFAM" id="SSF51905">
    <property type="entry name" value="FAD/NAD(P)-binding domain"/>
    <property type="match status" value="1"/>
</dbReference>
<evidence type="ECO:0000256" key="4">
    <source>
        <dbReference type="ARBA" id="ARBA00023033"/>
    </source>
</evidence>
<dbReference type="STRING" id="1095629.A0A0C9X0C9"/>
<proteinExistence type="inferred from homology"/>
<protein>
    <recommendedName>
        <fullName evidence="5">FAD-binding domain-containing protein</fullName>
    </recommendedName>
</protein>
<dbReference type="HOGENOM" id="CLU_009665_4_0_1"/>